<feature type="transmembrane region" description="Helical" evidence="1">
    <location>
        <begin position="18"/>
        <end position="36"/>
    </location>
</feature>
<feature type="transmembrane region" description="Helical" evidence="1">
    <location>
        <begin position="42"/>
        <end position="60"/>
    </location>
</feature>
<comment type="caution">
    <text evidence="2">The sequence shown here is derived from an EMBL/GenBank/DDBJ whole genome shotgun (WGS) entry which is preliminary data.</text>
</comment>
<protein>
    <submittedName>
        <fullName evidence="2">Uncharacterized protein</fullName>
    </submittedName>
</protein>
<organism evidence="2 3">
    <name type="scientific">Streptomyces tsukubensis</name>
    <dbReference type="NCBI Taxonomy" id="83656"/>
    <lineage>
        <taxon>Bacteria</taxon>
        <taxon>Bacillati</taxon>
        <taxon>Actinomycetota</taxon>
        <taxon>Actinomycetes</taxon>
        <taxon>Kitasatosporales</taxon>
        <taxon>Streptomycetaceae</taxon>
        <taxon>Streptomyces</taxon>
    </lineage>
</organism>
<evidence type="ECO:0000256" key="1">
    <source>
        <dbReference type="SAM" id="Phobius"/>
    </source>
</evidence>
<proteinExistence type="predicted"/>
<dbReference type="RefSeq" id="WP_077967712.1">
    <property type="nucleotide sequence ID" value="NZ_CP045178.1"/>
</dbReference>
<keyword evidence="3" id="KW-1185">Reference proteome</keyword>
<keyword evidence="1" id="KW-0472">Membrane</keyword>
<feature type="transmembrane region" description="Helical" evidence="1">
    <location>
        <begin position="140"/>
        <end position="158"/>
    </location>
</feature>
<dbReference type="OrthoDB" id="4208347at2"/>
<sequence>MNRTWGIRDLKHRLRDGVVAQALLSFLAAATVIRLLRPDMSPLAWLAHTVFCTALAAAFLTHRRGRDARATGGDPSAVVRAERMIRRGEIPEDPGERASVRLVVVRRLRLLRRTRWAPPLFLGMTVLTLGSAAAAGPWTLFLITSGVWLAVGGTLLWTRRRTFRLLRAMAEALAAADPGPSPAP</sequence>
<keyword evidence="1" id="KW-0812">Transmembrane</keyword>
<name>A0A1V4A9Q4_9ACTN</name>
<feature type="transmembrane region" description="Helical" evidence="1">
    <location>
        <begin position="116"/>
        <end position="134"/>
    </location>
</feature>
<evidence type="ECO:0000313" key="3">
    <source>
        <dbReference type="Proteomes" id="UP000190539"/>
    </source>
</evidence>
<dbReference type="Proteomes" id="UP000190539">
    <property type="component" value="Unassembled WGS sequence"/>
</dbReference>
<keyword evidence="1" id="KW-1133">Transmembrane helix</keyword>
<dbReference type="EMBL" id="MVFC01000008">
    <property type="protein sequence ID" value="OON80034.1"/>
    <property type="molecule type" value="Genomic_DNA"/>
</dbReference>
<reference evidence="2 3" key="1">
    <citation type="submission" date="2017-02" db="EMBL/GenBank/DDBJ databases">
        <title>Draft Genome Sequence of Streptomyces tsukubaensis F601, a Producer of the immunosuppressant tacrolimus FK506.</title>
        <authorList>
            <person name="Zong G."/>
            <person name="Zhong C."/>
            <person name="Fu J."/>
            <person name="Qin R."/>
            <person name="Cao G."/>
        </authorList>
    </citation>
    <scope>NUCLEOTIDE SEQUENCE [LARGE SCALE GENOMIC DNA]</scope>
    <source>
        <strain evidence="2 3">F601</strain>
    </source>
</reference>
<gene>
    <name evidence="2" type="ORF">B1H18_12685</name>
</gene>
<accession>A0A1V4A9Q4</accession>
<dbReference type="AlphaFoldDB" id="A0A1V4A9Q4"/>
<evidence type="ECO:0000313" key="2">
    <source>
        <dbReference type="EMBL" id="OON80034.1"/>
    </source>
</evidence>